<dbReference type="Gene3D" id="3.40.630.30">
    <property type="match status" value="1"/>
</dbReference>
<proteinExistence type="predicted"/>
<organism evidence="4">
    <name type="scientific">Sinorhizobium medicae</name>
    <dbReference type="NCBI Taxonomy" id="110321"/>
    <lineage>
        <taxon>Bacteria</taxon>
        <taxon>Pseudomonadati</taxon>
        <taxon>Pseudomonadota</taxon>
        <taxon>Alphaproteobacteria</taxon>
        <taxon>Hyphomicrobiales</taxon>
        <taxon>Rhizobiaceae</taxon>
        <taxon>Sinorhizobium/Ensifer group</taxon>
        <taxon>Sinorhizobium</taxon>
    </lineage>
</organism>
<name>A0A508WR71_9HYPH</name>
<dbReference type="InterPro" id="IPR050832">
    <property type="entry name" value="Bact_Acetyltransf"/>
</dbReference>
<dbReference type="Pfam" id="PF00583">
    <property type="entry name" value="Acetyltransf_1"/>
    <property type="match status" value="1"/>
</dbReference>
<dbReference type="SUPFAM" id="SSF55729">
    <property type="entry name" value="Acyl-CoA N-acyltransferases (Nat)"/>
    <property type="match status" value="1"/>
</dbReference>
<feature type="domain" description="N-acetyltransferase" evidence="3">
    <location>
        <begin position="35"/>
        <end position="196"/>
    </location>
</feature>
<keyword evidence="1 4" id="KW-0808">Transferase</keyword>
<evidence type="ECO:0000256" key="1">
    <source>
        <dbReference type="ARBA" id="ARBA00022679"/>
    </source>
</evidence>
<evidence type="ECO:0000259" key="3">
    <source>
        <dbReference type="PROSITE" id="PS51186"/>
    </source>
</evidence>
<accession>A0A508WR71</accession>
<dbReference type="AlphaFoldDB" id="A0A508WR71"/>
<gene>
    <name evidence="4" type="ORF">EMEDMD4_1040007</name>
</gene>
<dbReference type="InterPro" id="IPR016181">
    <property type="entry name" value="Acyl_CoA_acyltransferase"/>
</dbReference>
<dbReference type="RefSeq" id="WP_234710129.1">
    <property type="nucleotide sequence ID" value="NZ_CABFNB010000007.1"/>
</dbReference>
<protein>
    <submittedName>
        <fullName evidence="4">GCN5-related N-acetyltransferase</fullName>
    </submittedName>
</protein>
<dbReference type="EMBL" id="CABFNB010000007">
    <property type="protein sequence ID" value="VTZ59277.1"/>
    <property type="molecule type" value="Genomic_DNA"/>
</dbReference>
<sequence>MLGVVVPFDQRVAAHGVFSAAWELVEVDVTIEEGSIIRRLSVDDIDVFRRIRLEALSHEPFSFASVFGDWVHLSDREWRQHLDQPVFVAFLSGQPVGMMGLRFERARKMAHRTRLVSVYVRKDNRRTGIAAKLLHDVTEHARDRGVLQVELAVSADNSAAIRFYQRHGFVEVGRIPNGFLGHGTENDELIMVLRLARERG</sequence>
<keyword evidence="2" id="KW-0012">Acyltransferase</keyword>
<dbReference type="PANTHER" id="PTHR43877">
    <property type="entry name" value="AMINOALKYLPHOSPHONATE N-ACETYLTRANSFERASE-RELATED-RELATED"/>
    <property type="match status" value="1"/>
</dbReference>
<dbReference type="InterPro" id="IPR000182">
    <property type="entry name" value="GNAT_dom"/>
</dbReference>
<dbReference type="GO" id="GO:0016747">
    <property type="term" value="F:acyltransferase activity, transferring groups other than amino-acyl groups"/>
    <property type="evidence" value="ECO:0007669"/>
    <property type="project" value="InterPro"/>
</dbReference>
<dbReference type="PROSITE" id="PS51186">
    <property type="entry name" value="GNAT"/>
    <property type="match status" value="1"/>
</dbReference>
<dbReference type="CDD" id="cd04301">
    <property type="entry name" value="NAT_SF"/>
    <property type="match status" value="1"/>
</dbReference>
<evidence type="ECO:0000313" key="4">
    <source>
        <dbReference type="EMBL" id="VTZ59277.1"/>
    </source>
</evidence>
<reference evidence="4" key="1">
    <citation type="submission" date="2019-06" db="EMBL/GenBank/DDBJ databases">
        <authorList>
            <person name="Le Quere A."/>
            <person name="Colella S."/>
        </authorList>
    </citation>
    <scope>NUCLEOTIDE SEQUENCE</scope>
    <source>
        <strain evidence="4">EmedicaeMD41</strain>
    </source>
</reference>
<evidence type="ECO:0000256" key="2">
    <source>
        <dbReference type="ARBA" id="ARBA00023315"/>
    </source>
</evidence>
<dbReference type="Proteomes" id="UP000507954">
    <property type="component" value="Unassembled WGS sequence"/>
</dbReference>